<dbReference type="Pfam" id="PF12840">
    <property type="entry name" value="HTH_20"/>
    <property type="match status" value="1"/>
</dbReference>
<dbReference type="InterPro" id="IPR001845">
    <property type="entry name" value="HTH_ArsR_DNA-bd_dom"/>
</dbReference>
<dbReference type="InterPro" id="IPR051011">
    <property type="entry name" value="Metal_resp_trans_reg"/>
</dbReference>
<evidence type="ECO:0000256" key="3">
    <source>
        <dbReference type="ARBA" id="ARBA00023163"/>
    </source>
</evidence>
<dbReference type="InterPro" id="IPR011991">
    <property type="entry name" value="ArsR-like_HTH"/>
</dbReference>
<comment type="caution">
    <text evidence="5">The sequence shown here is derived from an EMBL/GenBank/DDBJ whole genome shotgun (WGS) entry which is preliminary data.</text>
</comment>
<dbReference type="InterPro" id="IPR036388">
    <property type="entry name" value="WH-like_DNA-bd_sf"/>
</dbReference>
<evidence type="ECO:0000313" key="5">
    <source>
        <dbReference type="EMBL" id="MFC7272908.1"/>
    </source>
</evidence>
<dbReference type="InterPro" id="IPR036390">
    <property type="entry name" value="WH_DNA-bd_sf"/>
</dbReference>
<feature type="domain" description="HTH arsR-type" evidence="4">
    <location>
        <begin position="215"/>
        <end position="287"/>
    </location>
</feature>
<proteinExistence type="predicted"/>
<accession>A0ABW2HLN5</accession>
<dbReference type="SMART" id="SM00418">
    <property type="entry name" value="HTH_ARSR"/>
    <property type="match status" value="1"/>
</dbReference>
<name>A0ABW2HLN5_9ACTN</name>
<dbReference type="PANTHER" id="PTHR43132:SF8">
    <property type="entry name" value="HTH-TYPE TRANSCRIPTIONAL REGULATOR KMTR"/>
    <property type="match status" value="1"/>
</dbReference>
<keyword evidence="3" id="KW-0804">Transcription</keyword>
<keyword evidence="1" id="KW-0805">Transcription regulation</keyword>
<organism evidence="5 6">
    <name type="scientific">Paractinoplanes rhizophilus</name>
    <dbReference type="NCBI Taxonomy" id="1416877"/>
    <lineage>
        <taxon>Bacteria</taxon>
        <taxon>Bacillati</taxon>
        <taxon>Actinomycetota</taxon>
        <taxon>Actinomycetes</taxon>
        <taxon>Micromonosporales</taxon>
        <taxon>Micromonosporaceae</taxon>
        <taxon>Paractinoplanes</taxon>
    </lineage>
</organism>
<keyword evidence="6" id="KW-1185">Reference proteome</keyword>
<dbReference type="EMBL" id="JBHTBJ010000001">
    <property type="protein sequence ID" value="MFC7272908.1"/>
    <property type="molecule type" value="Genomic_DNA"/>
</dbReference>
<evidence type="ECO:0000256" key="1">
    <source>
        <dbReference type="ARBA" id="ARBA00023015"/>
    </source>
</evidence>
<dbReference type="CDD" id="cd00090">
    <property type="entry name" value="HTH_ARSR"/>
    <property type="match status" value="1"/>
</dbReference>
<protein>
    <submittedName>
        <fullName evidence="5">Helix-turn-helix domain-containing protein</fullName>
    </submittedName>
</protein>
<sequence>MLRLHFEPADRGKVVFDLAWHSETIGSLQALRQPGRGPFVDRWGQTMRPRVRGAAAALLDAVPAEGFVPDLFTPEDYSRLPTDRVVAGLRRTKRGTELLAFGDALVSYQISCIAPAMTTIGALLRAELAHRAHLIFTAGVDAALASLGPGISWEPPVLSVLAPGDGEVRLGGRGLRLVPSVFWTRPGVSVAGYRRPTLSYPIHPAPASPPAPRDDPLSALVGATRAEVLRALTTGCGTTQLARDVGISPATASSHVTALREAGLAATRRTGRAVQHTLTPLGMQLLSGT</sequence>
<evidence type="ECO:0000313" key="6">
    <source>
        <dbReference type="Proteomes" id="UP001596548"/>
    </source>
</evidence>
<dbReference type="SUPFAM" id="SSF46785">
    <property type="entry name" value="Winged helix' DNA-binding domain"/>
    <property type="match status" value="1"/>
</dbReference>
<evidence type="ECO:0000259" key="4">
    <source>
        <dbReference type="SMART" id="SM00418"/>
    </source>
</evidence>
<dbReference type="RefSeq" id="WP_378964347.1">
    <property type="nucleotide sequence ID" value="NZ_JBHTBJ010000001.1"/>
</dbReference>
<evidence type="ECO:0000256" key="2">
    <source>
        <dbReference type="ARBA" id="ARBA00023125"/>
    </source>
</evidence>
<dbReference type="Proteomes" id="UP001596548">
    <property type="component" value="Unassembled WGS sequence"/>
</dbReference>
<reference evidence="6" key="1">
    <citation type="journal article" date="2019" name="Int. J. Syst. Evol. Microbiol.">
        <title>The Global Catalogue of Microorganisms (GCM) 10K type strain sequencing project: providing services to taxonomists for standard genome sequencing and annotation.</title>
        <authorList>
            <consortium name="The Broad Institute Genomics Platform"/>
            <consortium name="The Broad Institute Genome Sequencing Center for Infectious Disease"/>
            <person name="Wu L."/>
            <person name="Ma J."/>
        </authorList>
    </citation>
    <scope>NUCLEOTIDE SEQUENCE [LARGE SCALE GENOMIC DNA]</scope>
    <source>
        <strain evidence="6">XZYJT-10</strain>
    </source>
</reference>
<dbReference type="PRINTS" id="PR00778">
    <property type="entry name" value="HTHARSR"/>
</dbReference>
<dbReference type="PANTHER" id="PTHR43132">
    <property type="entry name" value="ARSENICAL RESISTANCE OPERON REPRESSOR ARSR-RELATED"/>
    <property type="match status" value="1"/>
</dbReference>
<keyword evidence="2" id="KW-0238">DNA-binding</keyword>
<gene>
    <name evidence="5" type="ORF">ACFQS1_02850</name>
</gene>
<dbReference type="Gene3D" id="1.10.10.10">
    <property type="entry name" value="Winged helix-like DNA-binding domain superfamily/Winged helix DNA-binding domain"/>
    <property type="match status" value="1"/>
</dbReference>